<comment type="caution">
    <text evidence="1">The sequence shown here is derived from an EMBL/GenBank/DDBJ whole genome shotgun (WGS) entry which is preliminary data.</text>
</comment>
<dbReference type="HOGENOM" id="CLU_036687_1_0_6"/>
<sequence>MFNFNILGFSIATVLFSQGLYASSMVDLTDDELSKVQGQALMSLSYISPVDTKNLESTRTGSTKDIGFYKLGMEAEIELNANIKKLQLGCGGVNGIGDCDIDIDNLSLSGLKVDSNGKPLAMTNEERAASSAKITNPFIEFAVKNPESASMRQVIGFRLSAEKALGLLSTGTENTGVANGINTISGYMKVQSDSSGIIKGYATTAATRDNLYGTYLNPNDLVITGALKALGLNGADFKTSAGGFNIPQINNNYFEIPAILVNETRAKSKILSAPVNVPNIYVGGPGDANYPVNGSVQYNSSGPHDPAYQEPSAIYTQGGRVEATVTKCYDISCLVAQEGDVFQNVYMNGQISNITANLNLNQSLGLIHNLPINSPFSLSLQQQALQWPGAKSDDVAQKGWWMSFADPVNIGYVIPQDPIDISPLFPQIASAVSYYLRRGGGNEANTSDLGGLLGGGDLTVNIGNIDLRNSALNLNISNLKLTNQNFAPNCWGGLKFC</sequence>
<dbReference type="GeneID" id="45417311"/>
<evidence type="ECO:0000313" key="2">
    <source>
        <dbReference type="Proteomes" id="UP000014559"/>
    </source>
</evidence>
<protein>
    <submittedName>
        <fullName evidence="1">Uncharacterized protein</fullName>
    </submittedName>
</protein>
<name>S3T5I7_9GAMM</name>
<dbReference type="Proteomes" id="UP000014559">
    <property type="component" value="Unassembled WGS sequence"/>
</dbReference>
<evidence type="ECO:0000313" key="1">
    <source>
        <dbReference type="EMBL" id="EPG36776.1"/>
    </source>
</evidence>
<dbReference type="AlphaFoldDB" id="S3T5I7"/>
<gene>
    <name evidence="1" type="ORF">F907_02473</name>
</gene>
<dbReference type="PATRIC" id="fig|1217696.3.peg.2433"/>
<accession>S3T5I7</accession>
<dbReference type="RefSeq" id="WP_016652925.1">
    <property type="nucleotide sequence ID" value="NZ_JAYKLZ010000104.1"/>
</dbReference>
<dbReference type="EMBL" id="ATGK01000013">
    <property type="protein sequence ID" value="EPG36776.1"/>
    <property type="molecule type" value="Genomic_DNA"/>
</dbReference>
<organism evidence="1 2">
    <name type="scientific">Acinetobacter colistiniresistens</name>
    <dbReference type="NCBI Taxonomy" id="280145"/>
    <lineage>
        <taxon>Bacteria</taxon>
        <taxon>Pseudomonadati</taxon>
        <taxon>Pseudomonadota</taxon>
        <taxon>Gammaproteobacteria</taxon>
        <taxon>Moraxellales</taxon>
        <taxon>Moraxellaceae</taxon>
        <taxon>Acinetobacter</taxon>
    </lineage>
</organism>
<reference evidence="1 2" key="1">
    <citation type="submission" date="2013-06" db="EMBL/GenBank/DDBJ databases">
        <title>The Genome Sequence of Acinetobacter sp. NIPH 2036.</title>
        <authorList>
            <consortium name="The Broad Institute Genome Sequencing Platform"/>
            <consortium name="The Broad Institute Genome Sequencing Center for Infectious Disease"/>
            <person name="Cerqueira G."/>
            <person name="Feldgarden M."/>
            <person name="Courvalin P."/>
            <person name="Perichon B."/>
            <person name="Grillot-Courvalin C."/>
            <person name="Clermont D."/>
            <person name="Rocha E."/>
            <person name="Yoon E.-J."/>
            <person name="Nemec A."/>
            <person name="Young S.K."/>
            <person name="Zeng Q."/>
            <person name="Gargeya S."/>
            <person name="Fitzgerald M."/>
            <person name="Abouelleil A."/>
            <person name="Alvarado L."/>
            <person name="Berlin A.M."/>
            <person name="Chapman S.B."/>
            <person name="Dewar J."/>
            <person name="Goldberg J."/>
            <person name="Griggs A."/>
            <person name="Gujja S."/>
            <person name="Hansen M."/>
            <person name="Howarth C."/>
            <person name="Imamovic A."/>
            <person name="Larimer J."/>
            <person name="McCowan C."/>
            <person name="Murphy C."/>
            <person name="Pearson M."/>
            <person name="Priest M."/>
            <person name="Roberts A."/>
            <person name="Saif S."/>
            <person name="Shea T."/>
            <person name="Sykes S."/>
            <person name="Wortman J."/>
            <person name="Nusbaum C."/>
            <person name="Birren B."/>
        </authorList>
    </citation>
    <scope>NUCLEOTIDE SEQUENCE [LARGE SCALE GENOMIC DNA]</scope>
    <source>
        <strain evidence="1 2">NIPH 2036</strain>
    </source>
</reference>
<proteinExistence type="predicted"/>